<proteinExistence type="inferred from homology"/>
<sequence length="201" mass="23195">MIKPILDSVLALLLLILAIIPVVLSACIFYTLYRENPLYISQRAGKNGVAFRIYKLKSMISPSANTKTDAERMTRWGIFIRKTSLDELPQLWNVLKGDMSLVGPRPLLLEYNNLYTGKQRLRLGVKPGITGLAQVKGRNAISWERKFRYDCFYVSKQTLIFDAKIILWTIKKVYKQEGVSQQNHITMNKFTGYKTSRRKMI</sequence>
<organism evidence="3 4">
    <name type="scientific">Listeria booriae</name>
    <dbReference type="NCBI Taxonomy" id="1552123"/>
    <lineage>
        <taxon>Bacteria</taxon>
        <taxon>Bacillati</taxon>
        <taxon>Bacillota</taxon>
        <taxon>Bacilli</taxon>
        <taxon>Bacillales</taxon>
        <taxon>Listeriaceae</taxon>
        <taxon>Listeria</taxon>
    </lineage>
</organism>
<dbReference type="PROSITE" id="PS51257">
    <property type="entry name" value="PROKAR_LIPOPROTEIN"/>
    <property type="match status" value="1"/>
</dbReference>
<dbReference type="EMBL" id="JAARPL010000002">
    <property type="protein sequence ID" value="MBC1371328.1"/>
    <property type="molecule type" value="Genomic_DNA"/>
</dbReference>
<accession>A0A841Y4S5</accession>
<protein>
    <submittedName>
        <fullName evidence="3">Sugar transferase</fullName>
    </submittedName>
</protein>
<evidence type="ECO:0000259" key="2">
    <source>
        <dbReference type="Pfam" id="PF02397"/>
    </source>
</evidence>
<dbReference type="Pfam" id="PF02397">
    <property type="entry name" value="Bac_transf"/>
    <property type="match status" value="1"/>
</dbReference>
<dbReference type="GO" id="GO:0016780">
    <property type="term" value="F:phosphotransferase activity, for other substituted phosphate groups"/>
    <property type="evidence" value="ECO:0007669"/>
    <property type="project" value="TreeGrafter"/>
</dbReference>
<feature type="domain" description="Bacterial sugar transferase" evidence="2">
    <location>
        <begin position="3"/>
        <end position="174"/>
    </location>
</feature>
<name>A0A841Y4S5_9LIST</name>
<evidence type="ECO:0000313" key="3">
    <source>
        <dbReference type="EMBL" id="MBC1371328.1"/>
    </source>
</evidence>
<keyword evidence="3" id="KW-0808">Transferase</keyword>
<dbReference type="InterPro" id="IPR003362">
    <property type="entry name" value="Bact_transf"/>
</dbReference>
<comment type="similarity">
    <text evidence="1">Belongs to the bacterial sugar transferase family.</text>
</comment>
<dbReference type="AlphaFoldDB" id="A0A841Y4S5"/>
<dbReference type="RefSeq" id="WP_185376040.1">
    <property type="nucleotide sequence ID" value="NZ_JAARPL010000002.1"/>
</dbReference>
<evidence type="ECO:0000313" key="4">
    <source>
        <dbReference type="Proteomes" id="UP000591929"/>
    </source>
</evidence>
<gene>
    <name evidence="3" type="ORF">HB847_03020</name>
</gene>
<comment type="caution">
    <text evidence="3">The sequence shown here is derived from an EMBL/GenBank/DDBJ whole genome shotgun (WGS) entry which is preliminary data.</text>
</comment>
<evidence type="ECO:0000256" key="1">
    <source>
        <dbReference type="ARBA" id="ARBA00006464"/>
    </source>
</evidence>
<dbReference type="PANTHER" id="PTHR30576">
    <property type="entry name" value="COLANIC BIOSYNTHESIS UDP-GLUCOSE LIPID CARRIER TRANSFERASE"/>
    <property type="match status" value="1"/>
</dbReference>
<dbReference type="Proteomes" id="UP000591929">
    <property type="component" value="Unassembled WGS sequence"/>
</dbReference>
<reference evidence="3 4" key="1">
    <citation type="submission" date="2020-03" db="EMBL/GenBank/DDBJ databases">
        <title>Soil Listeria distribution.</title>
        <authorList>
            <person name="Liao J."/>
            <person name="Wiedmann M."/>
        </authorList>
    </citation>
    <scope>NUCLEOTIDE SEQUENCE [LARGE SCALE GENOMIC DNA]</scope>
    <source>
        <strain evidence="3 4">FSL L7-1681</strain>
    </source>
</reference>
<dbReference type="PANTHER" id="PTHR30576:SF0">
    <property type="entry name" value="UNDECAPRENYL-PHOSPHATE N-ACETYLGALACTOSAMINYL 1-PHOSPHATE TRANSFERASE-RELATED"/>
    <property type="match status" value="1"/>
</dbReference>